<evidence type="ECO:0000313" key="3">
    <source>
        <dbReference type="Proteomes" id="UP001597101"/>
    </source>
</evidence>
<dbReference type="RefSeq" id="WP_377211307.1">
    <property type="nucleotide sequence ID" value="NZ_JBHTJV010000002.1"/>
</dbReference>
<gene>
    <name evidence="2" type="ORF">ACFQ14_03500</name>
</gene>
<proteinExistence type="predicted"/>
<evidence type="ECO:0000259" key="1">
    <source>
        <dbReference type="Pfam" id="PF06844"/>
    </source>
</evidence>
<dbReference type="InterPro" id="IPR023163">
    <property type="entry name" value="SMc04008-like_domain"/>
</dbReference>
<comment type="caution">
    <text evidence="2">The sequence shown here is derived from an EMBL/GenBank/DDBJ whole genome shotgun (WGS) entry which is preliminary data.</text>
</comment>
<name>A0ABW3FAL6_9HYPH</name>
<dbReference type="Pfam" id="PF06844">
    <property type="entry name" value="DUF1244"/>
    <property type="match status" value="1"/>
</dbReference>
<accession>A0ABW3FAL6</accession>
<organism evidence="2 3">
    <name type="scientific">Pseudahrensia aquimaris</name>
    <dbReference type="NCBI Taxonomy" id="744461"/>
    <lineage>
        <taxon>Bacteria</taxon>
        <taxon>Pseudomonadati</taxon>
        <taxon>Pseudomonadota</taxon>
        <taxon>Alphaproteobacteria</taxon>
        <taxon>Hyphomicrobiales</taxon>
        <taxon>Ahrensiaceae</taxon>
        <taxon>Pseudahrensia</taxon>
    </lineage>
</organism>
<dbReference type="InterPro" id="IPR036810">
    <property type="entry name" value="SMc04008-like_sf"/>
</dbReference>
<dbReference type="Gene3D" id="1.10.3340.10">
    <property type="entry name" value="SMc04008-like"/>
    <property type="match status" value="1"/>
</dbReference>
<dbReference type="Proteomes" id="UP001597101">
    <property type="component" value="Unassembled WGS sequence"/>
</dbReference>
<evidence type="ECO:0000313" key="2">
    <source>
        <dbReference type="EMBL" id="MFD0915466.1"/>
    </source>
</evidence>
<keyword evidence="3" id="KW-1185">Reference proteome</keyword>
<reference evidence="3" key="1">
    <citation type="journal article" date="2019" name="Int. J. Syst. Evol. Microbiol.">
        <title>The Global Catalogue of Microorganisms (GCM) 10K type strain sequencing project: providing services to taxonomists for standard genome sequencing and annotation.</title>
        <authorList>
            <consortium name="The Broad Institute Genomics Platform"/>
            <consortium name="The Broad Institute Genome Sequencing Center for Infectious Disease"/>
            <person name="Wu L."/>
            <person name="Ma J."/>
        </authorList>
    </citation>
    <scope>NUCLEOTIDE SEQUENCE [LARGE SCALE GENOMIC DNA]</scope>
    <source>
        <strain evidence="3">CCUG 60023</strain>
    </source>
</reference>
<dbReference type="EMBL" id="JBHTJV010000002">
    <property type="protein sequence ID" value="MFD0915466.1"/>
    <property type="molecule type" value="Genomic_DNA"/>
</dbReference>
<sequence length="99" mass="11468">MNEIDDATRTELEAAAFRRLISHLRERTDVQNIDMMNLSGFCRNCLSRWYMEAANEKGIDLDKDGAREVVYGMPFDEWKAKYQTEASEEQKAAFDKSHG</sequence>
<feature type="domain" description="SMc04008-like" evidence="1">
    <location>
        <begin position="30"/>
        <end position="96"/>
    </location>
</feature>
<protein>
    <submittedName>
        <fullName evidence="2">DUF1244 domain-containing protein</fullName>
    </submittedName>
</protein>
<dbReference type="SUPFAM" id="SSF158757">
    <property type="entry name" value="SMc04008-like"/>
    <property type="match status" value="1"/>
</dbReference>